<accession>A0A918IUD7</accession>
<evidence type="ECO:0000313" key="8">
    <source>
        <dbReference type="Proteomes" id="UP000634668"/>
    </source>
</evidence>
<keyword evidence="2" id="KW-0238">DNA-binding</keyword>
<feature type="transmembrane region" description="Helical" evidence="4">
    <location>
        <begin position="112"/>
        <end position="134"/>
    </location>
</feature>
<dbReference type="InterPro" id="IPR009057">
    <property type="entry name" value="Homeodomain-like_sf"/>
</dbReference>
<dbReference type="PANTHER" id="PTHR43280">
    <property type="entry name" value="ARAC-FAMILY TRANSCRIPTIONAL REGULATOR"/>
    <property type="match status" value="1"/>
</dbReference>
<evidence type="ECO:0000256" key="2">
    <source>
        <dbReference type="ARBA" id="ARBA00023125"/>
    </source>
</evidence>
<dbReference type="Gene3D" id="1.10.10.60">
    <property type="entry name" value="Homeodomain-like"/>
    <property type="match status" value="2"/>
</dbReference>
<dbReference type="Pfam" id="PF12833">
    <property type="entry name" value="HTH_18"/>
    <property type="match status" value="1"/>
</dbReference>
<organism evidence="7 8">
    <name type="scientific">Arenibacter certesii</name>
    <dbReference type="NCBI Taxonomy" id="228955"/>
    <lineage>
        <taxon>Bacteria</taxon>
        <taxon>Pseudomonadati</taxon>
        <taxon>Bacteroidota</taxon>
        <taxon>Flavobacteriia</taxon>
        <taxon>Flavobacteriales</taxon>
        <taxon>Flavobacteriaceae</taxon>
        <taxon>Arenibacter</taxon>
    </lineage>
</organism>
<evidence type="ECO:0000313" key="7">
    <source>
        <dbReference type="EMBL" id="GGW28962.1"/>
    </source>
</evidence>
<feature type="domain" description="HTH araC/xylS-type" evidence="6">
    <location>
        <begin position="188"/>
        <end position="297"/>
    </location>
</feature>
<reference evidence="7" key="1">
    <citation type="journal article" date="2014" name="Int. J. Syst. Evol. Microbiol.">
        <title>Complete genome sequence of Corynebacterium casei LMG S-19264T (=DSM 44701T), isolated from a smear-ripened cheese.</title>
        <authorList>
            <consortium name="US DOE Joint Genome Institute (JGI-PGF)"/>
            <person name="Walter F."/>
            <person name="Albersmeier A."/>
            <person name="Kalinowski J."/>
            <person name="Ruckert C."/>
        </authorList>
    </citation>
    <scope>NUCLEOTIDE SEQUENCE</scope>
    <source>
        <strain evidence="7">KCTC 12113</strain>
    </source>
</reference>
<dbReference type="SUPFAM" id="SSF46689">
    <property type="entry name" value="Homeodomain-like"/>
    <property type="match status" value="1"/>
</dbReference>
<comment type="caution">
    <text evidence="7">The sequence shown here is derived from an EMBL/GenBank/DDBJ whole genome shotgun (WGS) entry which is preliminary data.</text>
</comment>
<evidence type="ECO:0000256" key="1">
    <source>
        <dbReference type="ARBA" id="ARBA00023015"/>
    </source>
</evidence>
<dbReference type="GO" id="GO:0043565">
    <property type="term" value="F:sequence-specific DNA binding"/>
    <property type="evidence" value="ECO:0007669"/>
    <property type="project" value="InterPro"/>
</dbReference>
<keyword evidence="5" id="KW-0732">Signal</keyword>
<feature type="chain" id="PRO_5037241196" description="HTH araC/xylS-type domain-containing protein" evidence="5">
    <location>
        <begin position="23"/>
        <end position="310"/>
    </location>
</feature>
<keyword evidence="4" id="KW-0812">Transmembrane</keyword>
<dbReference type="PROSITE" id="PS01124">
    <property type="entry name" value="HTH_ARAC_FAMILY_2"/>
    <property type="match status" value="1"/>
</dbReference>
<keyword evidence="1" id="KW-0805">Transcription regulation</keyword>
<dbReference type="SMART" id="SM00342">
    <property type="entry name" value="HTH_ARAC"/>
    <property type="match status" value="1"/>
</dbReference>
<dbReference type="GO" id="GO:0003700">
    <property type="term" value="F:DNA-binding transcription factor activity"/>
    <property type="evidence" value="ECO:0007669"/>
    <property type="project" value="InterPro"/>
</dbReference>
<keyword evidence="3" id="KW-0804">Transcription</keyword>
<dbReference type="InterPro" id="IPR018060">
    <property type="entry name" value="HTH_AraC"/>
</dbReference>
<proteinExistence type="predicted"/>
<evidence type="ECO:0000256" key="5">
    <source>
        <dbReference type="SAM" id="SignalP"/>
    </source>
</evidence>
<dbReference type="EMBL" id="BMWP01000006">
    <property type="protein sequence ID" value="GGW28962.1"/>
    <property type="molecule type" value="Genomic_DNA"/>
</dbReference>
<dbReference type="RefSeq" id="WP_157373799.1">
    <property type="nucleotide sequence ID" value="NZ_BMWP01000006.1"/>
</dbReference>
<dbReference type="PANTHER" id="PTHR43280:SF29">
    <property type="entry name" value="ARAC-FAMILY TRANSCRIPTIONAL REGULATOR"/>
    <property type="match status" value="1"/>
</dbReference>
<evidence type="ECO:0000259" key="6">
    <source>
        <dbReference type="PROSITE" id="PS01124"/>
    </source>
</evidence>
<evidence type="ECO:0000256" key="4">
    <source>
        <dbReference type="SAM" id="Phobius"/>
    </source>
</evidence>
<feature type="signal peptide" evidence="5">
    <location>
        <begin position="1"/>
        <end position="22"/>
    </location>
</feature>
<dbReference type="Proteomes" id="UP000634668">
    <property type="component" value="Unassembled WGS sequence"/>
</dbReference>
<reference evidence="7" key="2">
    <citation type="submission" date="2020-09" db="EMBL/GenBank/DDBJ databases">
        <authorList>
            <person name="Sun Q."/>
            <person name="Kim S."/>
        </authorList>
    </citation>
    <scope>NUCLEOTIDE SEQUENCE</scope>
    <source>
        <strain evidence="7">KCTC 12113</strain>
    </source>
</reference>
<dbReference type="AlphaFoldDB" id="A0A918IUD7"/>
<name>A0A918IUD7_9FLAO</name>
<keyword evidence="4" id="KW-0472">Membrane</keyword>
<gene>
    <name evidence="7" type="ORF">GCM10007383_12960</name>
</gene>
<protein>
    <recommendedName>
        <fullName evidence="6">HTH araC/xylS-type domain-containing protein</fullName>
    </recommendedName>
</protein>
<keyword evidence="4" id="KW-1133">Transmembrane helix</keyword>
<evidence type="ECO:0000256" key="3">
    <source>
        <dbReference type="ARBA" id="ARBA00023163"/>
    </source>
</evidence>
<keyword evidence="8" id="KW-1185">Reference proteome</keyword>
<sequence length="310" mass="35835">MLSFYKSLLLITALLFAEVVVAKQTQKNSFDTFFDIQNSLLLNRDHLKNAFPLSNEGETLVYETSASTKGNSYFPTKKEEIITLLKSSEDITEVTREHKMLELENKAQNEKINLIVVVLILLFLISCLAIYSYLKVRQKNNILVNRTIELAEIQLKIQKELAGFLKTERNGSDTNLNKIQNAIDKDVKEIIMFKLNKLEKGIFFLDPNCNLHLLSEQLKTNPKYLSQVINQEKKTNFNNYINELRINYLLPKLLTDPDYRNSKLSYIAVSLGYNNLNTFNSAFKKRMGILPSKFINELNHSRQLNNQNLT</sequence>